<dbReference type="InterPro" id="IPR056613">
    <property type="entry name" value="DUF7287"/>
</dbReference>
<dbReference type="Proteomes" id="UP000027075">
    <property type="component" value="Plasmid HMPLAS1"/>
</dbReference>
<proteinExistence type="predicted"/>
<geneLocation type="plasmid" evidence="2 5">
    <name>pHM500</name>
</geneLocation>
<reference evidence="2" key="1">
    <citation type="journal article" date="2012" name="Appl. Environ. Microbiol.">
        <title>Identification of the haloarchaeal phasin (PhaP) that functions in polyhydroxyalkanoate accumulation and granule formation in Haloferax mediterranei.</title>
        <authorList>
            <person name="Cai S."/>
            <person name="Cai L."/>
            <person name="Liu H."/>
            <person name="Liu X."/>
            <person name="Han J."/>
            <person name="Zhou J."/>
            <person name="Xiang H."/>
        </authorList>
    </citation>
    <scope>NUCLEOTIDE SEQUENCE</scope>
    <source>
        <strain evidence="2">CGMCC 1.2087</strain>
    </source>
</reference>
<dbReference type="EMBL" id="CP001871">
    <property type="protein sequence ID" value="AFK21386.1"/>
    <property type="molecule type" value="Genomic_DNA"/>
</dbReference>
<keyword evidence="1" id="KW-0812">Transmembrane</keyword>
<dbReference type="AlphaFoldDB" id="I3RAX6"/>
<evidence type="ECO:0000313" key="5">
    <source>
        <dbReference type="Proteomes" id="UP000006469"/>
    </source>
</evidence>
<dbReference type="KEGG" id="hme:HFX_6263"/>
<dbReference type="EMBL" id="CP039140">
    <property type="protein sequence ID" value="QCQ76937.1"/>
    <property type="molecule type" value="Genomic_DNA"/>
</dbReference>
<protein>
    <submittedName>
        <fullName evidence="2">Uncharacterized protein</fullName>
    </submittedName>
</protein>
<evidence type="ECO:0000256" key="1">
    <source>
        <dbReference type="SAM" id="Phobius"/>
    </source>
</evidence>
<evidence type="ECO:0000313" key="3">
    <source>
        <dbReference type="EMBL" id="AHZ24541.1"/>
    </source>
</evidence>
<evidence type="ECO:0000313" key="6">
    <source>
        <dbReference type="Proteomes" id="UP000027075"/>
    </source>
</evidence>
<reference evidence="3 6" key="3">
    <citation type="submission" date="2014-04" db="EMBL/GenBank/DDBJ databases">
        <title>Transcriptional profiles of Haloferax mediterranei on the basis of nitrogen availability.</title>
        <authorList>
            <person name="Bautista V."/>
        </authorList>
    </citation>
    <scope>NUCLEOTIDE SEQUENCE [LARGE SCALE GENOMIC DNA]</scope>
    <source>
        <strain evidence="3">ATCC 33500</strain>
        <strain evidence="6">ATCC 33500 / DSM 1411 / JCM 8866 / NBRC 14739 / NCIMB 2177 / R-4</strain>
        <plasmid evidence="3">HMPLAS1</plasmid>
        <plasmid evidence="6">Plasmid HMPLAS1</plasmid>
    </source>
</reference>
<organism evidence="2 5">
    <name type="scientific">Haloferax mediterranei (strain ATCC 33500 / DSM 1411 / JCM 8866 / NBRC 14739 / NCIMB 2177 / R-4)</name>
    <name type="common">Halobacterium mediterranei</name>
    <dbReference type="NCBI Taxonomy" id="523841"/>
    <lineage>
        <taxon>Archaea</taxon>
        <taxon>Methanobacteriati</taxon>
        <taxon>Methanobacteriota</taxon>
        <taxon>Stenosarchaea group</taxon>
        <taxon>Halobacteria</taxon>
        <taxon>Halobacteriales</taxon>
        <taxon>Haloferacaceae</taxon>
        <taxon>Haloferax</taxon>
    </lineage>
</organism>
<dbReference type="HOGENOM" id="CLU_127456_0_0_2"/>
<keyword evidence="2" id="KW-0614">Plasmid</keyword>
<reference evidence="2" key="4">
    <citation type="submission" date="2014-05" db="EMBL/GenBank/DDBJ databases">
        <authorList>
            <person name="Wang L."/>
            <person name="Yang H."/>
            <person name="Xiang H."/>
        </authorList>
    </citation>
    <scope>NUCLEOTIDE SEQUENCE</scope>
    <source>
        <strain evidence="2">CGMCC 1.2087</strain>
        <plasmid evidence="2">pHM500</plasmid>
    </source>
</reference>
<keyword evidence="1" id="KW-1133">Transmembrane helix</keyword>
<dbReference type="Proteomes" id="UP000299011">
    <property type="component" value="Plasmid pHME505"/>
</dbReference>
<reference evidence="4 7" key="5">
    <citation type="submission" date="2019-04" db="EMBL/GenBank/DDBJ databases">
        <title>Methylomes of two halophilic Archaea, Haloarcula marismortui and Haloferax mediterranei.</title>
        <authorList>
            <person name="DasSarma S."/>
            <person name="DasSarma P."/>
            <person name="DasSarma S."/>
            <person name="Fomenkov A."/>
            <person name="Vincze T."/>
            <person name="Anton B.P."/>
            <person name="Roberts R.J."/>
        </authorList>
    </citation>
    <scope>NUCLEOTIDE SEQUENCE [LARGE SCALE GENOMIC DNA]</scope>
    <source>
        <strain evidence="4">ATCC 33500</strain>
        <strain evidence="7">ATCC 33500 / DSM 1411 / JCM 8866 / NBRC 14739 / NCIMB 2177 / R-4</strain>
        <plasmid evidence="4 7">pHME505</plasmid>
    </source>
</reference>
<gene>
    <name evidence="2" type="ordered locus">HFX_6263</name>
    <name evidence="3" type="ORF">BM92_16670</name>
    <name evidence="4" type="ORF">E6P09_16590</name>
</gene>
<geneLocation type="plasmid" evidence="3 6">
    <name>HMPLAS1</name>
</geneLocation>
<dbReference type="RefSeq" id="WP_014732805.1">
    <property type="nucleotide sequence ID" value="NC_017944.1"/>
</dbReference>
<geneLocation type="plasmid" evidence="4 7">
    <name>pHME505</name>
</geneLocation>
<dbReference type="EMBL" id="CP007554">
    <property type="protein sequence ID" value="AHZ24541.1"/>
    <property type="molecule type" value="Genomic_DNA"/>
</dbReference>
<sequence>MSLRGRFRGSGENRGQTNIDFVLGIVVFLFAFSFVIAAMPQLLAPYDDQETPLVAERVSSTLADSLLVAEGDPGFLSVECTGAFFVGTGGSGCPFSTSDPLSDQVGVDQTYQVNATLQWNVSGDADTEVLCYNGGDVGACGSDPLTVGPAVPQEQRSVAVERRTVMVDDQPAILEVRVW</sequence>
<dbReference type="Pfam" id="PF23958">
    <property type="entry name" value="DUF7287"/>
    <property type="match status" value="1"/>
</dbReference>
<feature type="transmembrane region" description="Helical" evidence="1">
    <location>
        <begin position="21"/>
        <end position="43"/>
    </location>
</feature>
<keyword evidence="1" id="KW-0472">Membrane</keyword>
<evidence type="ECO:0000313" key="4">
    <source>
        <dbReference type="EMBL" id="QCQ76937.1"/>
    </source>
</evidence>
<dbReference type="GeneID" id="40158069"/>
<name>I3RAX6_HALMT</name>
<reference evidence="2 5" key="2">
    <citation type="journal article" date="2012" name="J. Bacteriol.">
        <title>Complete genome sequence of the metabolically versatile halophilic archaeon Haloferax mediterranei, a poly(3-hydroxybutyrate-co-3-hydroxyvalerate) producer.</title>
        <authorList>
            <person name="Han J."/>
            <person name="Zhang F."/>
            <person name="Hou J."/>
            <person name="Liu X."/>
            <person name="Li M."/>
            <person name="Liu H."/>
            <person name="Cai L."/>
            <person name="Zhang B."/>
            <person name="Chen Y."/>
            <person name="Zhou J."/>
            <person name="Hu S."/>
            <person name="Xiang H."/>
        </authorList>
    </citation>
    <scope>NUCLEOTIDE SEQUENCE [LARGE SCALE GENOMIC DNA]</scope>
    <source>
        <strain evidence="5">ATCC 33500 / DSM 1411 / JCM 8866 / NBRC 14739 / NCIMB 2177 / R-4</strain>
        <strain evidence="2">CGMCC 1.2087</strain>
        <plasmid evidence="5">pHM500</plasmid>
    </source>
</reference>
<evidence type="ECO:0000313" key="2">
    <source>
        <dbReference type="EMBL" id="AFK21386.1"/>
    </source>
</evidence>
<dbReference type="OrthoDB" id="125215at2157"/>
<accession>I3RAX6</accession>
<dbReference type="Proteomes" id="UP000006469">
    <property type="component" value="Plasmid pHM500"/>
</dbReference>
<evidence type="ECO:0000313" key="7">
    <source>
        <dbReference type="Proteomes" id="UP000299011"/>
    </source>
</evidence>